<evidence type="ECO:0000256" key="2">
    <source>
        <dbReference type="SAM" id="SignalP"/>
    </source>
</evidence>
<proteinExistence type="predicted"/>
<feature type="chain" id="PRO_5043442208" description="DUF4232 domain-containing protein" evidence="2">
    <location>
        <begin position="36"/>
        <end position="215"/>
    </location>
</feature>
<evidence type="ECO:0000256" key="1">
    <source>
        <dbReference type="SAM" id="MobiDB-lite"/>
    </source>
</evidence>
<sequence length="215" mass="22038">MTISPMTHRLRRFSAGMAFAAAAAIGTALTPPASAAPADVTVSPTVSGNTITLKVSNKANKRIGCEIFGVKANTPPAASAVAFGYQTPEELGALISPGTSKDVPMRVTAGSPPKPTGSTTIPNGTYDIYWGCATITLPPGSAREQFWGTNPPLTDMTPTSGAPVRVTVTGAGPAAPEPRSETPTTPARPTVPGLPGVEIPEQICAPWACYPLPKF</sequence>
<evidence type="ECO:0000313" key="3">
    <source>
        <dbReference type="EMBL" id="MBM7279766.1"/>
    </source>
</evidence>
<feature type="signal peptide" evidence="2">
    <location>
        <begin position="1"/>
        <end position="35"/>
    </location>
</feature>
<reference evidence="3" key="1">
    <citation type="submission" date="2021-02" db="EMBL/GenBank/DDBJ databases">
        <title>Taxonomy, biology and ecology of Rhodococcus bacteria occurring in California pistachio and other woody hosts as revealed by genome sequence analyses.</title>
        <authorList>
            <person name="Riely B."/>
            <person name="Gai Y."/>
        </authorList>
    </citation>
    <scope>NUCLEOTIDE SEQUENCE</scope>
    <source>
        <strain evidence="3">BP-295</strain>
    </source>
</reference>
<dbReference type="EMBL" id="JAFFGU010000011">
    <property type="protein sequence ID" value="MBM7279766.1"/>
    <property type="molecule type" value="Genomic_DNA"/>
</dbReference>
<evidence type="ECO:0008006" key="5">
    <source>
        <dbReference type="Google" id="ProtNLM"/>
    </source>
</evidence>
<evidence type="ECO:0000313" key="4">
    <source>
        <dbReference type="Proteomes" id="UP001195196"/>
    </source>
</evidence>
<feature type="region of interest" description="Disordered" evidence="1">
    <location>
        <begin position="95"/>
        <end position="120"/>
    </location>
</feature>
<accession>A0AAW4GA19</accession>
<keyword evidence="2" id="KW-0732">Signal</keyword>
<gene>
    <name evidence="3" type="ORF">JTZ10_18635</name>
</gene>
<organism evidence="3 4">
    <name type="scientific">Gordonia rubripertincta</name>
    <name type="common">Rhodococcus corallinus</name>
    <dbReference type="NCBI Taxonomy" id="36822"/>
    <lineage>
        <taxon>Bacteria</taxon>
        <taxon>Bacillati</taxon>
        <taxon>Actinomycetota</taxon>
        <taxon>Actinomycetes</taxon>
        <taxon>Mycobacteriales</taxon>
        <taxon>Gordoniaceae</taxon>
        <taxon>Gordonia</taxon>
    </lineage>
</organism>
<dbReference type="RefSeq" id="WP_143932577.1">
    <property type="nucleotide sequence ID" value="NZ_JAFFGU010000011.1"/>
</dbReference>
<feature type="region of interest" description="Disordered" evidence="1">
    <location>
        <begin position="168"/>
        <end position="194"/>
    </location>
</feature>
<protein>
    <recommendedName>
        <fullName evidence="5">DUF4232 domain-containing protein</fullName>
    </recommendedName>
</protein>
<comment type="caution">
    <text evidence="3">The sequence shown here is derived from an EMBL/GenBank/DDBJ whole genome shotgun (WGS) entry which is preliminary data.</text>
</comment>
<name>A0AAW4GA19_GORRU</name>
<dbReference type="Proteomes" id="UP001195196">
    <property type="component" value="Unassembled WGS sequence"/>
</dbReference>
<dbReference type="AlphaFoldDB" id="A0AAW4GA19"/>